<proteinExistence type="predicted"/>
<name>A0A9W4TZ53_9PLEO</name>
<sequence>MTQNSEVDAMCDIPRTVVEHSFPDTNRNHRESLLLRIPLEVRQIIYEYALPIGTWHSPQRYLSRGPGTAHFRHVITDGETRSAHFHVYWRPCYCFTPPVGPLPQLPRIVRNGLAMLLCCKQINNEAKHILLLRSKFNFHTIRTLVSWAGHPIVRYMTFAELQIDIKLRKESSMLNDLFPNGTTMTGWKERYRNTPVLSNRRFPALRVIRLRIQAIVCRGSPTHEDGLPANHKSILEGMSKLIEKNLNGSGSNITFLYTYKLRLCRHNLNYRAPTLRSIDWDGDEGSYCSALTTMRLEKTKLQTEYGRYPS</sequence>
<comment type="caution">
    <text evidence="2">The sequence shown here is derived from an EMBL/GenBank/DDBJ whole genome shotgun (WGS) entry which is preliminary data.</text>
</comment>
<reference evidence="2" key="1">
    <citation type="submission" date="2023-01" db="EMBL/GenBank/DDBJ databases">
        <authorList>
            <person name="Van Ghelder C."/>
            <person name="Rancurel C."/>
        </authorList>
    </citation>
    <scope>NUCLEOTIDE SEQUENCE</scope>
    <source>
        <strain evidence="2">CNCM I-4278</strain>
    </source>
</reference>
<dbReference type="PANTHER" id="PTHR38790">
    <property type="entry name" value="2EXR DOMAIN-CONTAINING PROTEIN-RELATED"/>
    <property type="match status" value="1"/>
</dbReference>
<dbReference type="OrthoDB" id="5314997at2759"/>
<evidence type="ECO:0000259" key="1">
    <source>
        <dbReference type="Pfam" id="PF24864"/>
    </source>
</evidence>
<accession>A0A9W4TZ53</accession>
<feature type="domain" description="DUF7730" evidence="1">
    <location>
        <begin position="30"/>
        <end position="177"/>
    </location>
</feature>
<protein>
    <recommendedName>
        <fullName evidence="1">DUF7730 domain-containing protein</fullName>
    </recommendedName>
</protein>
<organism evidence="2 3">
    <name type="scientific">Periconia digitata</name>
    <dbReference type="NCBI Taxonomy" id="1303443"/>
    <lineage>
        <taxon>Eukaryota</taxon>
        <taxon>Fungi</taxon>
        <taxon>Dikarya</taxon>
        <taxon>Ascomycota</taxon>
        <taxon>Pezizomycotina</taxon>
        <taxon>Dothideomycetes</taxon>
        <taxon>Pleosporomycetidae</taxon>
        <taxon>Pleosporales</taxon>
        <taxon>Massarineae</taxon>
        <taxon>Periconiaceae</taxon>
        <taxon>Periconia</taxon>
    </lineage>
</organism>
<keyword evidence="3" id="KW-1185">Reference proteome</keyword>
<dbReference type="Pfam" id="PF24864">
    <property type="entry name" value="DUF7730"/>
    <property type="match status" value="1"/>
</dbReference>
<evidence type="ECO:0000313" key="2">
    <source>
        <dbReference type="EMBL" id="CAI6230281.1"/>
    </source>
</evidence>
<dbReference type="AlphaFoldDB" id="A0A9W4TZ53"/>
<dbReference type="PANTHER" id="PTHR38790:SF4">
    <property type="entry name" value="2EXR DOMAIN-CONTAINING PROTEIN"/>
    <property type="match status" value="1"/>
</dbReference>
<dbReference type="InterPro" id="IPR056632">
    <property type="entry name" value="DUF7730"/>
</dbReference>
<dbReference type="EMBL" id="CAOQHR010000001">
    <property type="protein sequence ID" value="CAI6230281.1"/>
    <property type="molecule type" value="Genomic_DNA"/>
</dbReference>
<gene>
    <name evidence="2" type="ORF">PDIGIT_LOCUS188</name>
</gene>
<dbReference type="Proteomes" id="UP001152607">
    <property type="component" value="Unassembled WGS sequence"/>
</dbReference>
<evidence type="ECO:0000313" key="3">
    <source>
        <dbReference type="Proteomes" id="UP001152607"/>
    </source>
</evidence>